<proteinExistence type="predicted"/>
<dbReference type="EMBL" id="CAJNOJ010000145">
    <property type="protein sequence ID" value="CAF1195641.1"/>
    <property type="molecule type" value="Genomic_DNA"/>
</dbReference>
<feature type="compositionally biased region" description="Polar residues" evidence="1">
    <location>
        <begin position="30"/>
        <end position="48"/>
    </location>
</feature>
<gene>
    <name evidence="2" type="ORF">EDS130_LOCUS25065</name>
</gene>
<name>A0A814W2G5_ADIRI</name>
<accession>A0A814W2G5</accession>
<protein>
    <submittedName>
        <fullName evidence="2">Uncharacterized protein</fullName>
    </submittedName>
</protein>
<comment type="caution">
    <text evidence="2">The sequence shown here is derived from an EMBL/GenBank/DDBJ whole genome shotgun (WGS) entry which is preliminary data.</text>
</comment>
<feature type="compositionally biased region" description="Low complexity" evidence="1">
    <location>
        <begin position="49"/>
        <end position="62"/>
    </location>
</feature>
<organism evidence="2 3">
    <name type="scientific">Adineta ricciae</name>
    <name type="common">Rotifer</name>
    <dbReference type="NCBI Taxonomy" id="249248"/>
    <lineage>
        <taxon>Eukaryota</taxon>
        <taxon>Metazoa</taxon>
        <taxon>Spiralia</taxon>
        <taxon>Gnathifera</taxon>
        <taxon>Rotifera</taxon>
        <taxon>Eurotatoria</taxon>
        <taxon>Bdelloidea</taxon>
        <taxon>Adinetida</taxon>
        <taxon>Adinetidae</taxon>
        <taxon>Adineta</taxon>
    </lineage>
</organism>
<feature type="region of interest" description="Disordered" evidence="1">
    <location>
        <begin position="95"/>
        <end position="177"/>
    </location>
</feature>
<reference evidence="2" key="1">
    <citation type="submission" date="2021-02" db="EMBL/GenBank/DDBJ databases">
        <authorList>
            <person name="Nowell W R."/>
        </authorList>
    </citation>
    <scope>NUCLEOTIDE SEQUENCE</scope>
</reference>
<dbReference type="Proteomes" id="UP000663852">
    <property type="component" value="Unassembled WGS sequence"/>
</dbReference>
<evidence type="ECO:0000256" key="1">
    <source>
        <dbReference type="SAM" id="MobiDB-lite"/>
    </source>
</evidence>
<feature type="region of interest" description="Disordered" evidence="1">
    <location>
        <begin position="30"/>
        <end position="82"/>
    </location>
</feature>
<feature type="compositionally biased region" description="Low complexity" evidence="1">
    <location>
        <begin position="124"/>
        <end position="135"/>
    </location>
</feature>
<evidence type="ECO:0000313" key="3">
    <source>
        <dbReference type="Proteomes" id="UP000663852"/>
    </source>
</evidence>
<evidence type="ECO:0000313" key="2">
    <source>
        <dbReference type="EMBL" id="CAF1195641.1"/>
    </source>
</evidence>
<dbReference type="AlphaFoldDB" id="A0A814W2G5"/>
<feature type="compositionally biased region" description="Acidic residues" evidence="1">
    <location>
        <begin position="162"/>
        <end position="175"/>
    </location>
</feature>
<dbReference type="OrthoDB" id="10065012at2759"/>
<sequence>MDSSSTNTTKTRVFSKTNMASRVFPCLLTSTQPLSPSISKRSSITVDNSSTTTFQSQQSSSTEGRHDVQPRHGHGKKQVDLSSNASVDQLNDLLDKHVPDTQQPDIIVTDNKADESDEYEEVPVRLPSSVSSPSVKRAFKESSSKISTSTKRSRNNVKENVDLDTDDDEKSDDESLPSFRKDVMAKLKQAEIDGRYNRQMFEQLLLHHQRHEATQKLILENQKRLKKALLKRKIYVDIHEEIDSAENSRTDPDGNSYPTELIYSTDGGIATFDALNIAGLVDELFSEEELIEFDPLTKKNELLSHSSYLFIREAVRVKFRLSTRKMEIEWPNIHEAILNKRRNWKKDKRSKTAGGVTSE</sequence>